<accession>A0A409YA50</accession>
<comment type="caution">
    <text evidence="1">The sequence shown here is derived from an EMBL/GenBank/DDBJ whole genome shotgun (WGS) entry which is preliminary data.</text>
</comment>
<dbReference type="Proteomes" id="UP000284706">
    <property type="component" value="Unassembled WGS sequence"/>
</dbReference>
<evidence type="ECO:0000313" key="1">
    <source>
        <dbReference type="EMBL" id="PPQ99870.1"/>
    </source>
</evidence>
<proteinExistence type="predicted"/>
<dbReference type="InParanoid" id="A0A409YA50"/>
<gene>
    <name evidence="1" type="ORF">CVT26_009313</name>
</gene>
<feature type="non-terminal residue" evidence="1">
    <location>
        <position position="1"/>
    </location>
</feature>
<name>A0A409YA50_9AGAR</name>
<sequence>GPRNGEDASAITLLLCRIWDNAPELFSFSLYGSPVTPQLLREVPFPFQRLSTLRVDADTSVDAFFLILSESAATLVYAKFREIQGRASQRSKEISLPELQSLDLGGSGDSDGSSPPLTRLLRWISAPPLSTLRIRFDREWSLESFLIFLQNTKYNLEHLELDVTGLTEEDEITCLRLLPFLESFDFTPSEREIDEDDGPEDDDNFQGEHFMAALREFDTVTGKFVVCPKLRKMTVDYFKLFDPTTRIFSDMIEDRWRRFPTPADFEVEIVISGITELAHQADEFPREMLRLLALQKAGMNITFDGESYLEELMYVKPLGT</sequence>
<protein>
    <submittedName>
        <fullName evidence="1">Uncharacterized protein</fullName>
    </submittedName>
</protein>
<keyword evidence="2" id="KW-1185">Reference proteome</keyword>
<organism evidence="1 2">
    <name type="scientific">Gymnopilus dilepis</name>
    <dbReference type="NCBI Taxonomy" id="231916"/>
    <lineage>
        <taxon>Eukaryota</taxon>
        <taxon>Fungi</taxon>
        <taxon>Dikarya</taxon>
        <taxon>Basidiomycota</taxon>
        <taxon>Agaricomycotina</taxon>
        <taxon>Agaricomycetes</taxon>
        <taxon>Agaricomycetidae</taxon>
        <taxon>Agaricales</taxon>
        <taxon>Agaricineae</taxon>
        <taxon>Hymenogastraceae</taxon>
        <taxon>Gymnopilus</taxon>
    </lineage>
</organism>
<reference evidence="1 2" key="1">
    <citation type="journal article" date="2018" name="Evol. Lett.">
        <title>Horizontal gene cluster transfer increased hallucinogenic mushroom diversity.</title>
        <authorList>
            <person name="Reynolds H.T."/>
            <person name="Vijayakumar V."/>
            <person name="Gluck-Thaler E."/>
            <person name="Korotkin H.B."/>
            <person name="Matheny P.B."/>
            <person name="Slot J.C."/>
        </authorList>
    </citation>
    <scope>NUCLEOTIDE SEQUENCE [LARGE SCALE GENOMIC DNA]</scope>
    <source>
        <strain evidence="1 2">SRW20</strain>
    </source>
</reference>
<dbReference type="AlphaFoldDB" id="A0A409YA50"/>
<evidence type="ECO:0000313" key="2">
    <source>
        <dbReference type="Proteomes" id="UP000284706"/>
    </source>
</evidence>
<dbReference type="EMBL" id="NHYE01001041">
    <property type="protein sequence ID" value="PPQ99870.1"/>
    <property type="molecule type" value="Genomic_DNA"/>
</dbReference>
<dbReference type="SUPFAM" id="SSF52047">
    <property type="entry name" value="RNI-like"/>
    <property type="match status" value="1"/>
</dbReference>
<dbReference type="STRING" id="231916.A0A409YA50"/>